<name>A0A8S4AEL2_9TELE</name>
<proteinExistence type="predicted"/>
<dbReference type="OrthoDB" id="8850871at2759"/>
<dbReference type="Proteomes" id="UP000677803">
    <property type="component" value="Unassembled WGS sequence"/>
</dbReference>
<organism evidence="2 3">
    <name type="scientific">Menidia menidia</name>
    <name type="common">Atlantic silverside</name>
    <dbReference type="NCBI Taxonomy" id="238744"/>
    <lineage>
        <taxon>Eukaryota</taxon>
        <taxon>Metazoa</taxon>
        <taxon>Chordata</taxon>
        <taxon>Craniata</taxon>
        <taxon>Vertebrata</taxon>
        <taxon>Euteleostomi</taxon>
        <taxon>Actinopterygii</taxon>
        <taxon>Neopterygii</taxon>
        <taxon>Teleostei</taxon>
        <taxon>Neoteleostei</taxon>
        <taxon>Acanthomorphata</taxon>
        <taxon>Ovalentaria</taxon>
        <taxon>Atherinomorphae</taxon>
        <taxon>Atheriniformes</taxon>
        <taxon>Atherinopsidae</taxon>
        <taxon>Menidiinae</taxon>
        <taxon>Menidia</taxon>
    </lineage>
</organism>
<dbReference type="AlphaFoldDB" id="A0A8S4AEL2"/>
<reference evidence="2" key="1">
    <citation type="submission" date="2021-05" db="EMBL/GenBank/DDBJ databases">
        <authorList>
            <person name="Tigano A."/>
        </authorList>
    </citation>
    <scope>NUCLEOTIDE SEQUENCE</scope>
</reference>
<feature type="signal peptide" evidence="1">
    <location>
        <begin position="1"/>
        <end position="18"/>
    </location>
</feature>
<dbReference type="EMBL" id="CAJRST010000002">
    <property type="protein sequence ID" value="CAG5862659.1"/>
    <property type="molecule type" value="Genomic_DNA"/>
</dbReference>
<evidence type="ECO:0000313" key="3">
    <source>
        <dbReference type="Proteomes" id="UP000677803"/>
    </source>
</evidence>
<gene>
    <name evidence="2" type="ORF">MMEN_LOCUS1226</name>
</gene>
<feature type="chain" id="PRO_5035746769" evidence="1">
    <location>
        <begin position="19"/>
        <end position="277"/>
    </location>
</feature>
<sequence length="277" mass="30677">MDLILLLTLSLCCHAAAGRYVWSDKPKIILDSHEIEDGESLNVSCTLPVDYLGGSCRLFRGQNKVAFRSMTATSYVCDFCLSSGELLGTHEVGSTVSIYCDYTLQEFVSKSSDRSSVTVWGTGPSPTLSISRCIISRRESIEVTCTPPVDFVDKCHFYKNGYSFKWGPCRRNLTGEEIAIWERPSPLLSFNLTCTYDPDMHRSIRSRHSNQRQLSVAGKIRVKLPPLLTVRCQGIITRLERLEMTAGLIVGANGGNITIMMTNSSLGLTAATRNSMK</sequence>
<evidence type="ECO:0000313" key="2">
    <source>
        <dbReference type="EMBL" id="CAG5862659.1"/>
    </source>
</evidence>
<keyword evidence="1" id="KW-0732">Signal</keyword>
<keyword evidence="3" id="KW-1185">Reference proteome</keyword>
<protein>
    <submittedName>
        <fullName evidence="2">(Atlantic silverside) hypothetical protein</fullName>
    </submittedName>
</protein>
<accession>A0A8S4AEL2</accession>
<evidence type="ECO:0000256" key="1">
    <source>
        <dbReference type="SAM" id="SignalP"/>
    </source>
</evidence>
<comment type="caution">
    <text evidence="2">The sequence shown here is derived from an EMBL/GenBank/DDBJ whole genome shotgun (WGS) entry which is preliminary data.</text>
</comment>